<feature type="compositionally biased region" description="Polar residues" evidence="6">
    <location>
        <begin position="258"/>
        <end position="268"/>
    </location>
</feature>
<dbReference type="Gene3D" id="3.40.50.300">
    <property type="entry name" value="P-loop containing nucleotide triphosphate hydrolases"/>
    <property type="match status" value="1"/>
</dbReference>
<evidence type="ECO:0000256" key="6">
    <source>
        <dbReference type="SAM" id="MobiDB-lite"/>
    </source>
</evidence>
<dbReference type="PRINTS" id="PR00449">
    <property type="entry name" value="RASTRNSFRMNG"/>
</dbReference>
<protein>
    <submittedName>
        <fullName evidence="8">Ras-related protein Rab-28 isoform X1</fullName>
    </submittedName>
</protein>
<gene>
    <name evidence="8" type="primary">RAB28</name>
</gene>
<keyword evidence="4" id="KW-0449">Lipoprotein</keyword>
<keyword evidence="2" id="KW-0547">Nucleotide-binding</keyword>
<dbReference type="SMART" id="SM00174">
    <property type="entry name" value="RHO"/>
    <property type="match status" value="1"/>
</dbReference>
<evidence type="ECO:0000256" key="4">
    <source>
        <dbReference type="ARBA" id="ARBA00023289"/>
    </source>
</evidence>
<dbReference type="Pfam" id="PF00071">
    <property type="entry name" value="Ras"/>
    <property type="match status" value="1"/>
</dbReference>
<dbReference type="Proteomes" id="UP001652624">
    <property type="component" value="Chromosome 3"/>
</dbReference>
<comment type="similarity">
    <text evidence="1">Belongs to the small GTPase superfamily. Rab family.</text>
</comment>
<dbReference type="NCBIfam" id="TIGR00231">
    <property type="entry name" value="small_GTP"/>
    <property type="match status" value="1"/>
</dbReference>
<evidence type="ECO:0000256" key="2">
    <source>
        <dbReference type="ARBA" id="ARBA00022741"/>
    </source>
</evidence>
<dbReference type="PANTHER" id="PTHR47978">
    <property type="match status" value="1"/>
</dbReference>
<dbReference type="InterPro" id="IPR005225">
    <property type="entry name" value="Small_GTP-bd"/>
</dbReference>
<dbReference type="SMART" id="SM00176">
    <property type="entry name" value="RAN"/>
    <property type="match status" value="1"/>
</dbReference>
<keyword evidence="7" id="KW-1185">Reference proteome</keyword>
<dbReference type="GeneID" id="103117974"/>
<comment type="subcellular location">
    <subcellularLocation>
        <location evidence="5">Endomembrane system</location>
        <topology evidence="5">Lipid-anchor</topology>
    </subcellularLocation>
</comment>
<evidence type="ECO:0000256" key="5">
    <source>
        <dbReference type="ARBA" id="ARBA00037868"/>
    </source>
</evidence>
<evidence type="ECO:0000313" key="7">
    <source>
        <dbReference type="Proteomes" id="UP001652624"/>
    </source>
</evidence>
<dbReference type="SUPFAM" id="SSF52540">
    <property type="entry name" value="P-loop containing nucleoside triphosphate hydrolases"/>
    <property type="match status" value="1"/>
</dbReference>
<accession>A0ABM3X656</accession>
<evidence type="ECO:0000313" key="8">
    <source>
        <dbReference type="RefSeq" id="XP_060044310.1"/>
    </source>
</evidence>
<evidence type="ECO:0000256" key="1">
    <source>
        <dbReference type="ARBA" id="ARBA00006270"/>
    </source>
</evidence>
<reference evidence="8" key="1">
    <citation type="submission" date="2025-08" db="UniProtKB">
        <authorList>
            <consortium name="RefSeq"/>
        </authorList>
    </citation>
    <scope>IDENTIFICATION</scope>
</reference>
<dbReference type="PROSITE" id="PS51419">
    <property type="entry name" value="RAB"/>
    <property type="match status" value="1"/>
</dbReference>
<evidence type="ECO:0000256" key="3">
    <source>
        <dbReference type="ARBA" id="ARBA00023134"/>
    </source>
</evidence>
<dbReference type="PROSITE" id="PS51421">
    <property type="entry name" value="RAS"/>
    <property type="match status" value="1"/>
</dbReference>
<dbReference type="InterPro" id="IPR027417">
    <property type="entry name" value="P-loop_NTPase"/>
</dbReference>
<organism evidence="7 8">
    <name type="scientific">Erinaceus europaeus</name>
    <name type="common">Western European hedgehog</name>
    <dbReference type="NCBI Taxonomy" id="9365"/>
    <lineage>
        <taxon>Eukaryota</taxon>
        <taxon>Metazoa</taxon>
        <taxon>Chordata</taxon>
        <taxon>Craniata</taxon>
        <taxon>Vertebrata</taxon>
        <taxon>Euteleostomi</taxon>
        <taxon>Mammalia</taxon>
        <taxon>Eutheria</taxon>
        <taxon>Laurasiatheria</taxon>
        <taxon>Eulipotyphla</taxon>
        <taxon>Erinaceidae</taxon>
        <taxon>Erinaceinae</taxon>
        <taxon>Erinaceus</taxon>
    </lineage>
</organism>
<keyword evidence="3" id="KW-0342">GTP-binding</keyword>
<dbReference type="SMART" id="SM00175">
    <property type="entry name" value="RAB"/>
    <property type="match status" value="1"/>
</dbReference>
<proteinExistence type="inferred from homology"/>
<dbReference type="SMART" id="SM00173">
    <property type="entry name" value="RAS"/>
    <property type="match status" value="1"/>
</dbReference>
<name>A0ABM3X656_ERIEU</name>
<dbReference type="RefSeq" id="XP_060044310.1">
    <property type="nucleotide sequence ID" value="XM_060188327.1"/>
</dbReference>
<sequence length="268" mass="29939">MSDSEDESQDRQLKIVVLGDGTSGKTSLATYFAQETFGKQYRQTIGLDFFLKRITLPGNLNVTLQVWDIGGQTIGGKMLDKYIYGAQGIILVYDITNSQSFENLEDWYTVVKKVSEESETQPLVALVGNKIDLEHMRTVKAEKHLRYCQENGFSSYFVSAKTGDSVFLCFQKVAAEILGIKLNKAEIEQSQPPGSRCYHDANRTSLGRQPHQCILEPHFPRAQPHWGRREAGWGYESTCQCPCSAGKQLQKPDLPPSASHNDLGSTLP</sequence>
<keyword evidence="4" id="KW-0636">Prenylation</keyword>
<feature type="region of interest" description="Disordered" evidence="6">
    <location>
        <begin position="247"/>
        <end position="268"/>
    </location>
</feature>
<dbReference type="InterPro" id="IPR001806">
    <property type="entry name" value="Small_GTPase"/>
</dbReference>